<feature type="transmembrane region" description="Helical" evidence="2">
    <location>
        <begin position="258"/>
        <end position="279"/>
    </location>
</feature>
<dbReference type="PANTHER" id="PTHR12019:SF5">
    <property type="entry name" value="EMERIN (EMERY-DREIFUSS MUSCULAR DYSTROPHY)"/>
    <property type="match status" value="1"/>
</dbReference>
<dbReference type="Pfam" id="PF03020">
    <property type="entry name" value="LEM"/>
    <property type="match status" value="1"/>
</dbReference>
<feature type="domain" description="LEM" evidence="3">
    <location>
        <begin position="1"/>
        <end position="45"/>
    </location>
</feature>
<organism evidence="4 5">
    <name type="scientific">Salvelinus namaycush</name>
    <name type="common">Lake trout</name>
    <name type="synonym">Salmo namaycush</name>
    <dbReference type="NCBI Taxonomy" id="8040"/>
    <lineage>
        <taxon>Eukaryota</taxon>
        <taxon>Metazoa</taxon>
        <taxon>Chordata</taxon>
        <taxon>Craniata</taxon>
        <taxon>Vertebrata</taxon>
        <taxon>Euteleostomi</taxon>
        <taxon>Actinopterygii</taxon>
        <taxon>Neopterygii</taxon>
        <taxon>Teleostei</taxon>
        <taxon>Protacanthopterygii</taxon>
        <taxon>Salmoniformes</taxon>
        <taxon>Salmonidae</taxon>
        <taxon>Salmoninae</taxon>
        <taxon>Salvelinus</taxon>
    </lineage>
</organism>
<evidence type="ECO:0000256" key="2">
    <source>
        <dbReference type="SAM" id="Phobius"/>
    </source>
</evidence>
<keyword evidence="4" id="KW-1185">Reference proteome</keyword>
<evidence type="ECO:0000256" key="1">
    <source>
        <dbReference type="SAM" id="MobiDB-lite"/>
    </source>
</evidence>
<protein>
    <submittedName>
        <fullName evidence="5">Serine-rich 25 kDa antigen protein-like isoform X1</fullName>
    </submittedName>
</protein>
<dbReference type="PANTHER" id="PTHR12019">
    <property type="entry name" value="LAMINA-ASSOCIATED POLYPEPTIDE THYMOPOIETIN"/>
    <property type="match status" value="1"/>
</dbReference>
<dbReference type="Gene3D" id="1.10.720.40">
    <property type="match status" value="1"/>
</dbReference>
<dbReference type="SMART" id="SM00540">
    <property type="entry name" value="LEM"/>
    <property type="match status" value="1"/>
</dbReference>
<keyword evidence="2" id="KW-0812">Transmembrane</keyword>
<evidence type="ECO:0000313" key="4">
    <source>
        <dbReference type="Proteomes" id="UP000808372"/>
    </source>
</evidence>
<proteinExistence type="predicted"/>
<dbReference type="GeneID" id="120061532"/>
<dbReference type="SUPFAM" id="SSF63451">
    <property type="entry name" value="LEM domain"/>
    <property type="match status" value="1"/>
</dbReference>
<dbReference type="InterPro" id="IPR051656">
    <property type="entry name" value="LEM_domain"/>
</dbReference>
<gene>
    <name evidence="5" type="primary">LOC120061532</name>
</gene>
<feature type="region of interest" description="Disordered" evidence="1">
    <location>
        <begin position="49"/>
        <end position="247"/>
    </location>
</feature>
<accession>A0A8U1F0H7</accession>
<sequence length="294" mass="34534">MAALSNKSDQEIKDLLDEYGIKHGPVVDTTRPLYEKKLKEAMAKAKVTVTKPSPDRTFYREDQEEVTYVTCQTPVRSEGPSGDGKPYMRSRPEYSERDRVDDKPYSRPEYSERNRVDDKPYSRPEYSEIDRVDDKPYSRPEYSERNRVDDKPYSRPEYSEIDRVDDKPYSRSKLEYRERDRVDDKPYSRSKPEYRERDRVDDKLYSRSRPEYSSGRQYIDEPHVYNTPSSSSSYSKPTPVMKSGGVVKKENTTSSGRLIPLWIQFLVFLIVAGFLYFIFTNMESAESSPFNKIQ</sequence>
<reference evidence="5" key="1">
    <citation type="submission" date="2025-08" db="UniProtKB">
        <authorList>
            <consortium name="RefSeq"/>
        </authorList>
    </citation>
    <scope>IDENTIFICATION</scope>
    <source>
        <tissue evidence="5">White muscle</tissue>
    </source>
</reference>
<keyword evidence="2" id="KW-0472">Membrane</keyword>
<dbReference type="PROSITE" id="PS50954">
    <property type="entry name" value="LEM"/>
    <property type="match status" value="1"/>
</dbReference>
<dbReference type="InterPro" id="IPR011015">
    <property type="entry name" value="LEM/LEM-like_dom_sf"/>
</dbReference>
<dbReference type="AlphaFoldDB" id="A0A8U1F0H7"/>
<dbReference type="Proteomes" id="UP000808372">
    <property type="component" value="Chromosome 16"/>
</dbReference>
<name>A0A8U1F0H7_SALNM</name>
<keyword evidence="2" id="KW-1133">Transmembrane helix</keyword>
<evidence type="ECO:0000259" key="3">
    <source>
        <dbReference type="PROSITE" id="PS50954"/>
    </source>
</evidence>
<dbReference type="KEGG" id="snh:120061532"/>
<dbReference type="RefSeq" id="XP_038867370.1">
    <property type="nucleotide sequence ID" value="XM_039011442.1"/>
</dbReference>
<dbReference type="InterPro" id="IPR003887">
    <property type="entry name" value="LEM_dom"/>
</dbReference>
<dbReference type="FunFam" id="1.10.720.40:FF:000001">
    <property type="entry name" value="LEM domain containing 2, isoform CRA_a"/>
    <property type="match status" value="1"/>
</dbReference>
<evidence type="ECO:0000313" key="5">
    <source>
        <dbReference type="RefSeq" id="XP_038867370.1"/>
    </source>
</evidence>
<feature type="compositionally biased region" description="Basic and acidic residues" evidence="1">
    <location>
        <begin position="90"/>
        <end position="210"/>
    </location>
</feature>